<evidence type="ECO:0000313" key="9">
    <source>
        <dbReference type="Proteomes" id="UP000186817"/>
    </source>
</evidence>
<dbReference type="EMBL" id="LSRX01000191">
    <property type="protein sequence ID" value="OLQ05212.1"/>
    <property type="molecule type" value="Genomic_DNA"/>
</dbReference>
<keyword evidence="6 7" id="KW-0472">Membrane</keyword>
<sequence>MALGNRRPTLPGWTGGFCSTGLGWSIALVPFVGTFMACISRRGTIIQVVMYTLPFMYAVLWFCILSAGGIGMNRGAIWLESMGIADINFINTSCWNNNMSLMSEYPTDDSSGYCFDLMGQHSTTRNNSVSQQSDSFLPTWQFLSVRAMLSWMWGFQDRFLTEQCRLSQSVYPEYL</sequence>
<evidence type="ECO:0000256" key="4">
    <source>
        <dbReference type="ARBA" id="ARBA00022692"/>
    </source>
</evidence>
<gene>
    <name evidence="8" type="ORF">AK812_SmicGene11617</name>
</gene>
<dbReference type="Proteomes" id="UP000186817">
    <property type="component" value="Unassembled WGS sequence"/>
</dbReference>
<evidence type="ECO:0000256" key="2">
    <source>
        <dbReference type="ARBA" id="ARBA00022448"/>
    </source>
</evidence>
<organism evidence="8 9">
    <name type="scientific">Symbiodinium microadriaticum</name>
    <name type="common">Dinoflagellate</name>
    <name type="synonym">Zooxanthella microadriatica</name>
    <dbReference type="NCBI Taxonomy" id="2951"/>
    <lineage>
        <taxon>Eukaryota</taxon>
        <taxon>Sar</taxon>
        <taxon>Alveolata</taxon>
        <taxon>Dinophyceae</taxon>
        <taxon>Suessiales</taxon>
        <taxon>Symbiodiniaceae</taxon>
        <taxon>Symbiodinium</taxon>
    </lineage>
</organism>
<keyword evidence="5 7" id="KW-1133">Transmembrane helix</keyword>
<feature type="transmembrane region" description="Helical" evidence="7">
    <location>
        <begin position="12"/>
        <end position="36"/>
    </location>
</feature>
<proteinExistence type="predicted"/>
<dbReference type="GO" id="GO:0005886">
    <property type="term" value="C:plasma membrane"/>
    <property type="evidence" value="ECO:0007669"/>
    <property type="project" value="UniProtKB-SubCell"/>
</dbReference>
<dbReference type="Pfam" id="PF02028">
    <property type="entry name" value="BCCT"/>
    <property type="match status" value="1"/>
</dbReference>
<accession>A0A1Q9ECS3</accession>
<comment type="caution">
    <text evidence="8">The sequence shown here is derived from an EMBL/GenBank/DDBJ whole genome shotgun (WGS) entry which is preliminary data.</text>
</comment>
<name>A0A1Q9ECS3_SYMMI</name>
<dbReference type="InterPro" id="IPR000060">
    <property type="entry name" value="BCCT_transptr"/>
</dbReference>
<comment type="subcellular location">
    <subcellularLocation>
        <location evidence="1">Cell membrane</location>
        <topology evidence="1">Multi-pass membrane protein</topology>
    </subcellularLocation>
</comment>
<keyword evidence="4 7" id="KW-0812">Transmembrane</keyword>
<evidence type="ECO:0000256" key="1">
    <source>
        <dbReference type="ARBA" id="ARBA00004651"/>
    </source>
</evidence>
<keyword evidence="9" id="KW-1185">Reference proteome</keyword>
<dbReference type="AlphaFoldDB" id="A0A1Q9ECS3"/>
<evidence type="ECO:0000256" key="3">
    <source>
        <dbReference type="ARBA" id="ARBA00022475"/>
    </source>
</evidence>
<feature type="transmembrane region" description="Helical" evidence="7">
    <location>
        <begin position="48"/>
        <end position="72"/>
    </location>
</feature>
<evidence type="ECO:0000256" key="6">
    <source>
        <dbReference type="ARBA" id="ARBA00023136"/>
    </source>
</evidence>
<evidence type="ECO:0000313" key="8">
    <source>
        <dbReference type="EMBL" id="OLQ05212.1"/>
    </source>
</evidence>
<evidence type="ECO:0000256" key="7">
    <source>
        <dbReference type="SAM" id="Phobius"/>
    </source>
</evidence>
<dbReference type="GO" id="GO:0022857">
    <property type="term" value="F:transmembrane transporter activity"/>
    <property type="evidence" value="ECO:0007669"/>
    <property type="project" value="InterPro"/>
</dbReference>
<keyword evidence="3" id="KW-1003">Cell membrane</keyword>
<evidence type="ECO:0000256" key="5">
    <source>
        <dbReference type="ARBA" id="ARBA00022989"/>
    </source>
</evidence>
<protein>
    <submittedName>
        <fullName evidence="8">Uncharacterized protein</fullName>
    </submittedName>
</protein>
<keyword evidence="2" id="KW-0813">Transport</keyword>
<reference evidence="8 9" key="1">
    <citation type="submission" date="2016-02" db="EMBL/GenBank/DDBJ databases">
        <title>Genome analysis of coral dinoflagellate symbionts highlights evolutionary adaptations to a symbiotic lifestyle.</title>
        <authorList>
            <person name="Aranda M."/>
            <person name="Li Y."/>
            <person name="Liew Y.J."/>
            <person name="Baumgarten S."/>
            <person name="Simakov O."/>
            <person name="Wilson M."/>
            <person name="Piel J."/>
            <person name="Ashoor H."/>
            <person name="Bougouffa S."/>
            <person name="Bajic V.B."/>
            <person name="Ryu T."/>
            <person name="Ravasi T."/>
            <person name="Bayer T."/>
            <person name="Micklem G."/>
            <person name="Kim H."/>
            <person name="Bhak J."/>
            <person name="Lajeunesse T.C."/>
            <person name="Voolstra C.R."/>
        </authorList>
    </citation>
    <scope>NUCLEOTIDE SEQUENCE [LARGE SCALE GENOMIC DNA]</scope>
    <source>
        <strain evidence="8 9">CCMP2467</strain>
    </source>
</reference>
<dbReference type="OrthoDB" id="419020at2759"/>